<name>A0A1B8S9I8_9MYCO</name>
<dbReference type="OrthoDB" id="9786503at2"/>
<dbReference type="Pfam" id="PF13649">
    <property type="entry name" value="Methyltransf_25"/>
    <property type="match status" value="1"/>
</dbReference>
<keyword evidence="2" id="KW-0808">Transferase</keyword>
<proteinExistence type="predicted"/>
<organism evidence="2 3">
    <name type="scientific">Mycolicibacter kumamotonensis</name>
    <dbReference type="NCBI Taxonomy" id="354243"/>
    <lineage>
        <taxon>Bacteria</taxon>
        <taxon>Bacillati</taxon>
        <taxon>Actinomycetota</taxon>
        <taxon>Actinomycetes</taxon>
        <taxon>Mycobacteriales</taxon>
        <taxon>Mycobacteriaceae</taxon>
        <taxon>Mycolicibacter</taxon>
    </lineage>
</organism>
<dbReference type="Gene3D" id="3.40.50.150">
    <property type="entry name" value="Vaccinia Virus protein VP39"/>
    <property type="match status" value="1"/>
</dbReference>
<evidence type="ECO:0000313" key="2">
    <source>
        <dbReference type="EMBL" id="OBY29419.1"/>
    </source>
</evidence>
<dbReference type="PATRIC" id="fig|354243.3.peg.4794"/>
<dbReference type="InterPro" id="IPR029063">
    <property type="entry name" value="SAM-dependent_MTases_sf"/>
</dbReference>
<keyword evidence="3" id="KW-1185">Reference proteome</keyword>
<accession>A0A1B8S9I8</accession>
<dbReference type="CDD" id="cd02440">
    <property type="entry name" value="AdoMet_MTases"/>
    <property type="match status" value="1"/>
</dbReference>
<dbReference type="InterPro" id="IPR041698">
    <property type="entry name" value="Methyltransf_25"/>
</dbReference>
<protein>
    <submittedName>
        <fullName evidence="2">SAM-dependent methyltransferase</fullName>
    </submittedName>
</protein>
<dbReference type="AlphaFoldDB" id="A0A1B8S9I8"/>
<evidence type="ECO:0000259" key="1">
    <source>
        <dbReference type="Pfam" id="PF13649"/>
    </source>
</evidence>
<evidence type="ECO:0000313" key="3">
    <source>
        <dbReference type="Proteomes" id="UP000092668"/>
    </source>
</evidence>
<dbReference type="STRING" id="354243.BST28_21690"/>
<sequence length="191" mass="20175">MSDDDRAHWDQKYTEAGVPAPDAVGPAAIFAAHLDEFPTAGHALDVACGQGTGAVWLAQRGLQVLGLDVSPVAIEQARALAQRCGVTDRCRFDVADLDRGLPHGPPADVVHCARFRDRRLDAPMIERLAPGGLLAVTALSQVGGRAGRFRVAPGELRAAFAGLEVIAHGEGHGLAWLLARRRSQAEVAPVD</sequence>
<dbReference type="EMBL" id="LFOE01000082">
    <property type="protein sequence ID" value="OBY29419.1"/>
    <property type="molecule type" value="Genomic_DNA"/>
</dbReference>
<dbReference type="GO" id="GO:0008168">
    <property type="term" value="F:methyltransferase activity"/>
    <property type="evidence" value="ECO:0007669"/>
    <property type="project" value="UniProtKB-KW"/>
</dbReference>
<dbReference type="Proteomes" id="UP000092668">
    <property type="component" value="Unassembled WGS sequence"/>
</dbReference>
<gene>
    <name evidence="2" type="ORF">ACT18_23120</name>
</gene>
<feature type="domain" description="Methyltransferase" evidence="1">
    <location>
        <begin position="44"/>
        <end position="113"/>
    </location>
</feature>
<comment type="caution">
    <text evidence="2">The sequence shown here is derived from an EMBL/GenBank/DDBJ whole genome shotgun (WGS) entry which is preliminary data.</text>
</comment>
<reference evidence="2 3" key="1">
    <citation type="submission" date="2015-06" db="EMBL/GenBank/DDBJ databases">
        <title>Genome sequence of Mycobacterium kumamotonense strain Roo.</title>
        <authorList>
            <person name="Greninger A.L."/>
            <person name="Cunningham G."/>
            <person name="Miller S."/>
        </authorList>
    </citation>
    <scope>NUCLEOTIDE SEQUENCE [LARGE SCALE GENOMIC DNA]</scope>
    <source>
        <strain evidence="2 3">Roo</strain>
    </source>
</reference>
<dbReference type="RefSeq" id="WP_065289716.1">
    <property type="nucleotide sequence ID" value="NZ_LFOE01000082.1"/>
</dbReference>
<dbReference type="GO" id="GO:0032259">
    <property type="term" value="P:methylation"/>
    <property type="evidence" value="ECO:0007669"/>
    <property type="project" value="UniProtKB-KW"/>
</dbReference>
<dbReference type="SUPFAM" id="SSF53335">
    <property type="entry name" value="S-adenosyl-L-methionine-dependent methyltransferases"/>
    <property type="match status" value="1"/>
</dbReference>
<keyword evidence="2" id="KW-0489">Methyltransferase</keyword>